<evidence type="ECO:0000313" key="3">
    <source>
        <dbReference type="EMBL" id="KAL3874972.1"/>
    </source>
</evidence>
<dbReference type="PANTHER" id="PTHR34761:SF1">
    <property type="entry name" value="NUCLEOLUS AND NEURAL PROGENITOR PROTEIN"/>
    <property type="match status" value="1"/>
</dbReference>
<feature type="region of interest" description="Disordered" evidence="1">
    <location>
        <begin position="521"/>
        <end position="553"/>
    </location>
</feature>
<dbReference type="Pfam" id="PF14780">
    <property type="entry name" value="NEPRO_N"/>
    <property type="match status" value="1"/>
</dbReference>
<accession>A0ABD3WQF5</accession>
<gene>
    <name evidence="3" type="ORF">ACJMK2_037918</name>
</gene>
<feature type="compositionally biased region" description="Basic and acidic residues" evidence="1">
    <location>
        <begin position="246"/>
        <end position="277"/>
    </location>
</feature>
<feature type="region of interest" description="Disordered" evidence="1">
    <location>
        <begin position="683"/>
        <end position="706"/>
    </location>
</feature>
<dbReference type="InterPro" id="IPR052835">
    <property type="entry name" value="Nepro"/>
</dbReference>
<feature type="compositionally biased region" description="Polar residues" evidence="1">
    <location>
        <begin position="683"/>
        <end position="694"/>
    </location>
</feature>
<dbReference type="EMBL" id="JBJQND010000006">
    <property type="protein sequence ID" value="KAL3874972.1"/>
    <property type="molecule type" value="Genomic_DNA"/>
</dbReference>
<dbReference type="Proteomes" id="UP001634394">
    <property type="component" value="Unassembled WGS sequence"/>
</dbReference>
<proteinExistence type="predicted"/>
<dbReference type="AlphaFoldDB" id="A0ABD3WQF5"/>
<organism evidence="3 4">
    <name type="scientific">Sinanodonta woodiana</name>
    <name type="common">Chinese pond mussel</name>
    <name type="synonym">Anodonta woodiana</name>
    <dbReference type="NCBI Taxonomy" id="1069815"/>
    <lineage>
        <taxon>Eukaryota</taxon>
        <taxon>Metazoa</taxon>
        <taxon>Spiralia</taxon>
        <taxon>Lophotrochozoa</taxon>
        <taxon>Mollusca</taxon>
        <taxon>Bivalvia</taxon>
        <taxon>Autobranchia</taxon>
        <taxon>Heteroconchia</taxon>
        <taxon>Palaeoheterodonta</taxon>
        <taxon>Unionida</taxon>
        <taxon>Unionoidea</taxon>
        <taxon>Unionidae</taxon>
        <taxon>Unioninae</taxon>
        <taxon>Sinanodonta</taxon>
    </lineage>
</organism>
<feature type="domain" description="Nucleolus and neural progenitor protein-like N-terminal" evidence="2">
    <location>
        <begin position="8"/>
        <end position="195"/>
    </location>
</feature>
<sequence length="706" mass="81585">MPGQTTMWNIRHLKPPPACSLKTCLDWEQSHIIQKAYSAICKAEESVQNHKILWTENTLLESLVYKLNNQFRAEKFFQGLRKIRSCLKRFKEVDLEKLLSEIKPEFQIDPKMQVNRLEHLPSQQSVQYILVRIMSTTALLTQMANYCMYTFICSQMQLRIGSFIPQHLIFVSLVSRIWVICKSLCVSMGNLYNNLTSCLPALAKTEVSWLPEDEELPKDLLTWLEQVFPSPDEQEQDVTRQMQEIVEQRGRDDTNNEGQKIAHDEREKNRPVTKPEESSICTLEDIGEPVCRGKLKQRKKKRTLKTTADNYSQQIWTPSSNPSARDNTATLDRNNDCPNDKHVKNDCSTNHEESVIAYDTSIVNDEEPMIAIDTSIVNDEEPMIAIDTSLHSVKDRKQVHVPLDVNQIIDKISHSKKIGNFLTILRQLKPCLDKYCISNEQFKKCRKKIQILKKKNTQYIQRKKEYLELGRKYMSDLFYSQNCVDFRKDTFLSSCEDERQLENALDVGEEREEKISSPLSYYGDTIEKPSQTEASSLKRPNGKKSTKFEKSRHGGSMLCVTSDAAENQNKKRKRLVESLEVTELKNLYKGLKVKKNDDVCLQNFQFSMSKADKMQFKKKIGFYCKKLKAVKAGNDEELSVIMTKVKKYVNKFLNTKSLFITGNSDSVQTTTKQPAKEIMLSNKMTISQNKTTSDMKSKKGRKRKQT</sequence>
<dbReference type="PANTHER" id="PTHR34761">
    <property type="entry name" value="NUCLEOLUS AND NEURAL PROGENITOR PROTEIN"/>
    <property type="match status" value="1"/>
</dbReference>
<keyword evidence="4" id="KW-1185">Reference proteome</keyword>
<name>A0ABD3WQF5_SINWO</name>
<evidence type="ECO:0000259" key="2">
    <source>
        <dbReference type="Pfam" id="PF14780"/>
    </source>
</evidence>
<comment type="caution">
    <text evidence="3">The sequence shown here is derived from an EMBL/GenBank/DDBJ whole genome shotgun (WGS) entry which is preliminary data.</text>
</comment>
<reference evidence="3 4" key="1">
    <citation type="submission" date="2024-11" db="EMBL/GenBank/DDBJ databases">
        <title>Chromosome-level genome assembly of the freshwater bivalve Anodonta woodiana.</title>
        <authorList>
            <person name="Chen X."/>
        </authorList>
    </citation>
    <scope>NUCLEOTIDE SEQUENCE [LARGE SCALE GENOMIC DNA]</scope>
    <source>
        <strain evidence="3">MN2024</strain>
        <tissue evidence="3">Gills</tissue>
    </source>
</reference>
<evidence type="ECO:0000313" key="4">
    <source>
        <dbReference type="Proteomes" id="UP001634394"/>
    </source>
</evidence>
<feature type="compositionally biased region" description="Polar residues" evidence="1">
    <location>
        <begin position="313"/>
        <end position="332"/>
    </location>
</feature>
<evidence type="ECO:0000256" key="1">
    <source>
        <dbReference type="SAM" id="MobiDB-lite"/>
    </source>
</evidence>
<dbReference type="InterPro" id="IPR027951">
    <property type="entry name" value="Nepro_N"/>
</dbReference>
<feature type="region of interest" description="Disordered" evidence="1">
    <location>
        <begin position="246"/>
        <end position="278"/>
    </location>
</feature>
<protein>
    <recommendedName>
        <fullName evidence="2">Nucleolus and neural progenitor protein-like N-terminal domain-containing protein</fullName>
    </recommendedName>
</protein>
<feature type="region of interest" description="Disordered" evidence="1">
    <location>
        <begin position="313"/>
        <end position="337"/>
    </location>
</feature>